<accession>A0A5M6IVV3</accession>
<feature type="chain" id="PRO_5024444598" evidence="1">
    <location>
        <begin position="27"/>
        <end position="136"/>
    </location>
</feature>
<dbReference type="Pfam" id="PF03713">
    <property type="entry name" value="DUF305"/>
    <property type="match status" value="1"/>
</dbReference>
<protein>
    <submittedName>
        <fullName evidence="3">DUF305 domain-containing protein</fullName>
    </submittedName>
</protein>
<evidence type="ECO:0000313" key="4">
    <source>
        <dbReference type="Proteomes" id="UP000325255"/>
    </source>
</evidence>
<dbReference type="InterPro" id="IPR005183">
    <property type="entry name" value="DUF305_CopM-like"/>
</dbReference>
<comment type="caution">
    <text evidence="3">The sequence shown here is derived from an EMBL/GenBank/DDBJ whole genome shotgun (WGS) entry which is preliminary data.</text>
</comment>
<organism evidence="3 4">
    <name type="scientific">Rhodovastum atsumiense</name>
    <dbReference type="NCBI Taxonomy" id="504468"/>
    <lineage>
        <taxon>Bacteria</taxon>
        <taxon>Pseudomonadati</taxon>
        <taxon>Pseudomonadota</taxon>
        <taxon>Alphaproteobacteria</taxon>
        <taxon>Acetobacterales</taxon>
        <taxon>Acetobacteraceae</taxon>
        <taxon>Rhodovastum</taxon>
    </lineage>
</organism>
<dbReference type="Proteomes" id="UP000325255">
    <property type="component" value="Unassembled WGS sequence"/>
</dbReference>
<proteinExistence type="predicted"/>
<feature type="domain" description="DUF305" evidence="2">
    <location>
        <begin position="66"/>
        <end position="131"/>
    </location>
</feature>
<dbReference type="PANTHER" id="PTHR36933">
    <property type="entry name" value="SLL0788 PROTEIN"/>
    <property type="match status" value="1"/>
</dbReference>
<dbReference type="Gene3D" id="1.20.1260.10">
    <property type="match status" value="1"/>
</dbReference>
<dbReference type="RefSeq" id="WP_150040722.1">
    <property type="nucleotide sequence ID" value="NZ_OW485601.1"/>
</dbReference>
<reference evidence="3 4" key="1">
    <citation type="submission" date="2019-09" db="EMBL/GenBank/DDBJ databases">
        <title>Genome sequence of Rhodovastum atsumiense, a diverse member of the Acetobacteraceae family of non-sulfur purple photosynthetic bacteria.</title>
        <authorList>
            <person name="Meyer T."/>
            <person name="Kyndt J."/>
        </authorList>
    </citation>
    <scope>NUCLEOTIDE SEQUENCE [LARGE SCALE GENOMIC DNA]</scope>
    <source>
        <strain evidence="3 4">DSM 21279</strain>
    </source>
</reference>
<keyword evidence="1" id="KW-0732">Signal</keyword>
<keyword evidence="4" id="KW-1185">Reference proteome</keyword>
<gene>
    <name evidence="3" type="ORF">F1189_10650</name>
</gene>
<evidence type="ECO:0000256" key="1">
    <source>
        <dbReference type="SAM" id="SignalP"/>
    </source>
</evidence>
<evidence type="ECO:0000313" key="3">
    <source>
        <dbReference type="EMBL" id="KAA5612351.1"/>
    </source>
</evidence>
<evidence type="ECO:0000259" key="2">
    <source>
        <dbReference type="Pfam" id="PF03713"/>
    </source>
</evidence>
<dbReference type="PANTHER" id="PTHR36933:SF1">
    <property type="entry name" value="SLL0788 PROTEIN"/>
    <property type="match status" value="1"/>
</dbReference>
<sequence>MRVMLPLAALLLCGAMILVPRGPAGAQALPHHHGGAASEAAARVDIPPAPADAAAIAGYEAAMRRMHEQMNVPWSGNADRDFVLAMIPHHQGAVDMAQVLLQHGSDPQIRKLAEDVIRTQQAEIAMMRAWLAAHPK</sequence>
<dbReference type="InterPro" id="IPR012347">
    <property type="entry name" value="Ferritin-like"/>
</dbReference>
<feature type="signal peptide" evidence="1">
    <location>
        <begin position="1"/>
        <end position="26"/>
    </location>
</feature>
<dbReference type="AlphaFoldDB" id="A0A5M6IVV3"/>
<dbReference type="OrthoDB" id="9804926at2"/>
<dbReference type="EMBL" id="VWPK01000013">
    <property type="protein sequence ID" value="KAA5612351.1"/>
    <property type="molecule type" value="Genomic_DNA"/>
</dbReference>
<name>A0A5M6IVV3_9PROT</name>